<reference evidence="5 6" key="1">
    <citation type="submission" date="2018-08" db="EMBL/GenBank/DDBJ databases">
        <title>Acidipila sp. 4G-K13, an acidobacterium isolated from forest soil.</title>
        <authorList>
            <person name="Gao Z.-H."/>
            <person name="Qiu L.-H."/>
        </authorList>
    </citation>
    <scope>NUCLEOTIDE SEQUENCE [LARGE SCALE GENOMIC DNA]</scope>
    <source>
        <strain evidence="5 6">4G-K13</strain>
    </source>
</reference>
<dbReference type="RefSeq" id="WP_117300917.1">
    <property type="nucleotide sequence ID" value="NZ_QVQT02000004.1"/>
</dbReference>
<dbReference type="InterPro" id="IPR052614">
    <property type="entry name" value="CFAP65"/>
</dbReference>
<evidence type="ECO:0000256" key="3">
    <source>
        <dbReference type="SAM" id="Phobius"/>
    </source>
</evidence>
<keyword evidence="3" id="KW-1133">Transmembrane helix</keyword>
<keyword evidence="2" id="KW-0963">Cytoplasm</keyword>
<organism evidence="5 6">
    <name type="scientific">Paracidobacterium acidisoli</name>
    <dbReference type="NCBI Taxonomy" id="2303751"/>
    <lineage>
        <taxon>Bacteria</taxon>
        <taxon>Pseudomonadati</taxon>
        <taxon>Acidobacteriota</taxon>
        <taxon>Terriglobia</taxon>
        <taxon>Terriglobales</taxon>
        <taxon>Acidobacteriaceae</taxon>
        <taxon>Paracidobacterium</taxon>
    </lineage>
</organism>
<dbReference type="CDD" id="cd15482">
    <property type="entry name" value="Sialidase_non-viral"/>
    <property type="match status" value="1"/>
</dbReference>
<accession>A0A372ING5</accession>
<feature type="domain" description="Abnormal spindle-like microcephaly-associated protein ASH" evidence="4">
    <location>
        <begin position="1021"/>
        <end position="1107"/>
    </location>
</feature>
<dbReference type="InterPro" id="IPR013783">
    <property type="entry name" value="Ig-like_fold"/>
</dbReference>
<sequence length="1901" mass="190824">MLVALTLHAQQSTSSSFGIVPHQRQRIARHVAEQLSSRHRASAPSGKSLYSATAAIPHPRPQNTPFTAAWQPLGPDQISTARYGLLTGRVTSLAVDPSDTSGNTVYVGTAGGGVWKSTNATATPAGVSFTPLTDTLSVFTSTTDVSLSIGALTVQPHGTGIILAGTGDPNDADDSQYGVGILRSTDNGLTWSVIPQTTDLMSGVPQYFSFIGSAFAGFAWSTANPGLVVAAVTDSPHAAEVNINSSGSNILGLYYSQDSGQTWKFATIEDTSTSIIQSDQINLSGNGNAATSVVWNPIRQAFFAAIRYHGYYESTDGITWTRLANQPGVDLNDPAKCPANSAGTGSVACPIFRGALAAQPVTGDLFALTVDVNNLDQGLWQDACNLISGICASSTVEFATQLADQALDTSSTDTTIQQADYDLYLAAVPAQQDTLLFAGTEDIYRCSLANACAWRNTTNALGCAAAQVAPAQHAIDATIPGIYAASGSPGTSGLLYFGNDGGLWRTTDDVSQQDPVCSFDDPSHFQNLNSGLGSLAEVPGLAGDPSVPQTMLAALGGLGTAATTTASNTWDQVLDGEGDSTAIDPSNPYNWYATSLFGVGINLCTHGSSCDTSGFPTQPVIGPAQVSPTGDPNQSDAGQQTIPAPWILDPQNPANVILGTCRIWRGAASGSGWSVNSLLSSMLDGDGGPYCNGNAEIRSLAASGHITDAPGTPETIYAGMSGLFDGGSTAPGHLYAASVTSSSTPATTTWTDLYNSPVTNDANNGGQFNPNGFDISDIYVDPHDPSGNTVYVTIEGFSTLGFSQPLIYMSTSGGASWTNIQSSLPPAPVNGILVDPNSAGTVYVATDIGVYVTTNIASCSQTPSQCWSVYGSSLPGSPVLGLTAFNAGSTSVLRAATEGRGIWQINLVTAGTAVTTATASPSSLTFAGQTVETVSAAQPVTITNTGSLTLNISSVSVSGDFLEQDTCSGQAVPPSATCTVQVSFDPTTTGHRAGTLSIAGNLPGGQLTVSLSGTGTTSGVILLAPASIAFPSTLVGSPSTAQSVSISNTGGQSVTLTSEAATGDFAISANTCSASLSADTACALSITFTPTTTGTRTGTLTVTDNIGTQTITLTGTGQTAPTDTLSTASLSFGTVLIGASSTAQQITLSNTGTQSLNPITVQVSGDFSSTNNCGASLEGNASCAIAVTFVPKASGAETGSVTITDPLRTQSVALSGTGVAPPTDTLSPASLIFPGQLIGTTAAAEPITITNSGDLPLTSIGLSVTGDFAQTSTCGATLAAHSSCTISVTFTPQISGGDTGTLTLVDALHTRTIPLFGIGEAPATDTLSAASLTFPGQLIGTTSYAQQVTLTNSGDLALTGIVLSVHGDFVQTGTCAATLAAHTTCVVFVTFTPQHSGTETGTLTLADSIHSQTVSLTGSGESPGADTLSPAALTFASQTIGTTSAPLQITLSNSGDVALTGIVLAVSGDFTQTTTCGATLAAGSSCAISVTFSPSAAGTRSGTLIVADTTRTQTVPLTGTGIAPSIDALSPSSLLFAPQQTGTTSAAQQVTFTNSSSLPLSGISLAISGSFTQTTTCGATLAAGSSCTISVVFAPNAPGNATGTLIVTDSTRVQIVSLTGTAIRPPGLGASPASIGFGTILFGAAGSTQTVTLTNTGGTPLAGLSYSVGPGFTLAPGNCGAALPLSGVCQLTITWAPTAAGVSTGALTVASPNLSTPVAVSLSGFAQDFTLQAGTAAPITSGQTASFQITVNGVSGTSGTVSASCTGAPQNAACALNPSTVSFTGTSGGFITVSVATGIGSSAALRPTVFHPFDRWKDYGFALALLLPIGCFGLKRKRLAWLAVILAVLALPVACGVGVTKAGSTGPGASQNATPAGTYTLTVTASMSGLQHSTTLTLTVE</sequence>
<dbReference type="Proteomes" id="UP000264702">
    <property type="component" value="Unassembled WGS sequence"/>
</dbReference>
<gene>
    <name evidence="5" type="ORF">D0Y96_14075</name>
</gene>
<dbReference type="InterPro" id="IPR031549">
    <property type="entry name" value="ASH"/>
</dbReference>
<evidence type="ECO:0000256" key="2">
    <source>
        <dbReference type="ARBA" id="ARBA00022490"/>
    </source>
</evidence>
<dbReference type="PANTHER" id="PTHR46127">
    <property type="entry name" value="CILIA- AND FLAGELLA-ASSOCIATED PROTEIN 65"/>
    <property type="match status" value="1"/>
</dbReference>
<evidence type="ECO:0000313" key="6">
    <source>
        <dbReference type="Proteomes" id="UP000264702"/>
    </source>
</evidence>
<dbReference type="OrthoDB" id="9757947at2"/>
<name>A0A372ING5_9BACT</name>
<proteinExistence type="predicted"/>
<dbReference type="InterPro" id="IPR015943">
    <property type="entry name" value="WD40/YVTN_repeat-like_dom_sf"/>
</dbReference>
<keyword evidence="3" id="KW-0472">Membrane</keyword>
<dbReference type="Pfam" id="PF15780">
    <property type="entry name" value="ASH"/>
    <property type="match status" value="1"/>
</dbReference>
<keyword evidence="3" id="KW-0812">Transmembrane</keyword>
<dbReference type="NCBIfam" id="NF012200">
    <property type="entry name" value="choice_anch_D"/>
    <property type="match status" value="8"/>
</dbReference>
<evidence type="ECO:0000256" key="1">
    <source>
        <dbReference type="ARBA" id="ARBA00004496"/>
    </source>
</evidence>
<dbReference type="InterPro" id="IPR001680">
    <property type="entry name" value="WD40_rpt"/>
</dbReference>
<comment type="subcellular location">
    <subcellularLocation>
        <location evidence="1">Cytoplasm</location>
    </subcellularLocation>
</comment>
<feature type="transmembrane region" description="Helical" evidence="3">
    <location>
        <begin position="1839"/>
        <end position="1859"/>
    </location>
</feature>
<dbReference type="Gene3D" id="2.130.10.10">
    <property type="entry name" value="YVTN repeat-like/Quinoprotein amine dehydrogenase"/>
    <property type="match status" value="3"/>
</dbReference>
<dbReference type="SUPFAM" id="SSF110296">
    <property type="entry name" value="Oligoxyloglucan reducing end-specific cellobiohydrolase"/>
    <property type="match status" value="2"/>
</dbReference>
<evidence type="ECO:0000313" key="5">
    <source>
        <dbReference type="EMBL" id="RFU16492.1"/>
    </source>
</evidence>
<keyword evidence="6" id="KW-1185">Reference proteome</keyword>
<dbReference type="PANTHER" id="PTHR46127:SF1">
    <property type="entry name" value="CILIA- AND FLAGELLA-ASSOCIATED PROTEIN 65"/>
    <property type="match status" value="1"/>
</dbReference>
<dbReference type="GO" id="GO:0005737">
    <property type="term" value="C:cytoplasm"/>
    <property type="evidence" value="ECO:0007669"/>
    <property type="project" value="UniProtKB-SubCell"/>
</dbReference>
<comment type="caution">
    <text evidence="5">The sequence shown here is derived from an EMBL/GenBank/DDBJ whole genome shotgun (WGS) entry which is preliminary data.</text>
</comment>
<dbReference type="EMBL" id="QVQT01000004">
    <property type="protein sequence ID" value="RFU16492.1"/>
    <property type="molecule type" value="Genomic_DNA"/>
</dbReference>
<protein>
    <submittedName>
        <fullName evidence="5">Choice-of-anchor D domain-containing protein</fullName>
    </submittedName>
</protein>
<dbReference type="SMART" id="SM00320">
    <property type="entry name" value="WD40"/>
    <property type="match status" value="5"/>
</dbReference>
<dbReference type="Gene3D" id="2.60.40.10">
    <property type="entry name" value="Immunoglobulins"/>
    <property type="match status" value="8"/>
</dbReference>
<evidence type="ECO:0000259" key="4">
    <source>
        <dbReference type="Pfam" id="PF15780"/>
    </source>
</evidence>